<gene>
    <name evidence="1" type="ORF">BX592_105221</name>
</gene>
<proteinExistence type="predicted"/>
<protein>
    <submittedName>
        <fullName evidence="1">Uncharacterized protein</fullName>
    </submittedName>
</protein>
<keyword evidence="2" id="KW-1185">Reference proteome</keyword>
<name>A0A4R8LWL3_9BURK</name>
<evidence type="ECO:0000313" key="1">
    <source>
        <dbReference type="EMBL" id="TDY52337.1"/>
    </source>
</evidence>
<accession>A0A4R8LWL3</accession>
<reference evidence="1 2" key="1">
    <citation type="submission" date="2019-03" db="EMBL/GenBank/DDBJ databases">
        <title>Genomic Encyclopedia of Type Strains, Phase III (KMG-III): the genomes of soil and plant-associated and newly described type strains.</title>
        <authorList>
            <person name="Whitman W."/>
        </authorList>
    </citation>
    <scope>NUCLEOTIDE SEQUENCE [LARGE SCALE GENOMIC DNA]</scope>
    <source>
        <strain evidence="1 2">LMG 29544</strain>
    </source>
</reference>
<dbReference type="EMBL" id="SORE01000005">
    <property type="protein sequence ID" value="TDY52337.1"/>
    <property type="molecule type" value="Genomic_DNA"/>
</dbReference>
<organism evidence="1 2">
    <name type="scientific">Paraburkholderia rhizosphaerae</name>
    <dbReference type="NCBI Taxonomy" id="480658"/>
    <lineage>
        <taxon>Bacteria</taxon>
        <taxon>Pseudomonadati</taxon>
        <taxon>Pseudomonadota</taxon>
        <taxon>Betaproteobacteria</taxon>
        <taxon>Burkholderiales</taxon>
        <taxon>Burkholderiaceae</taxon>
        <taxon>Paraburkholderia</taxon>
    </lineage>
</organism>
<dbReference type="Proteomes" id="UP000295509">
    <property type="component" value="Unassembled WGS sequence"/>
</dbReference>
<sequence length="73" mass="8203">MLPAGRTAQAATFISPVIGLVRSRFVLQKMHRGAWRDATRLIEVARFQFDRLAAVALQHALRGGLNAWAIRFE</sequence>
<evidence type="ECO:0000313" key="2">
    <source>
        <dbReference type="Proteomes" id="UP000295509"/>
    </source>
</evidence>
<dbReference type="AlphaFoldDB" id="A0A4R8LWL3"/>
<comment type="caution">
    <text evidence="1">The sequence shown here is derived from an EMBL/GenBank/DDBJ whole genome shotgun (WGS) entry which is preliminary data.</text>
</comment>